<comment type="caution">
    <text evidence="1">The sequence shown here is derived from an EMBL/GenBank/DDBJ whole genome shotgun (WGS) entry which is preliminary data.</text>
</comment>
<gene>
    <name evidence="1" type="ORF">EVAR_5874_1</name>
</gene>
<evidence type="ECO:0000313" key="2">
    <source>
        <dbReference type="Proteomes" id="UP000299102"/>
    </source>
</evidence>
<name>A0A4C1TCV4_EUMVA</name>
<keyword evidence="2" id="KW-1185">Reference proteome</keyword>
<dbReference type="AlphaFoldDB" id="A0A4C1TCV4"/>
<proteinExistence type="predicted"/>
<sequence length="99" mass="11000">MASFYFPRLFSTAHTSLRPQDTKWQTISIAGPMTRKDGVLCEKKPGLYVQTKVPSISCSHFGAFVIHSSPGFHSERSHYSASCTPNHSECSEVCSYKPT</sequence>
<evidence type="ECO:0000313" key="1">
    <source>
        <dbReference type="EMBL" id="GBP12036.1"/>
    </source>
</evidence>
<reference evidence="1 2" key="1">
    <citation type="journal article" date="2019" name="Commun. Biol.">
        <title>The bagworm genome reveals a unique fibroin gene that provides high tensile strength.</title>
        <authorList>
            <person name="Kono N."/>
            <person name="Nakamura H."/>
            <person name="Ohtoshi R."/>
            <person name="Tomita M."/>
            <person name="Numata K."/>
            <person name="Arakawa K."/>
        </authorList>
    </citation>
    <scope>NUCLEOTIDE SEQUENCE [LARGE SCALE GENOMIC DNA]</scope>
</reference>
<accession>A0A4C1TCV4</accession>
<dbReference type="EMBL" id="BGZK01000049">
    <property type="protein sequence ID" value="GBP12036.1"/>
    <property type="molecule type" value="Genomic_DNA"/>
</dbReference>
<dbReference type="Proteomes" id="UP000299102">
    <property type="component" value="Unassembled WGS sequence"/>
</dbReference>
<protein>
    <submittedName>
        <fullName evidence="1">Uncharacterized protein</fullName>
    </submittedName>
</protein>
<organism evidence="1 2">
    <name type="scientific">Eumeta variegata</name>
    <name type="common">Bagworm moth</name>
    <name type="synonym">Eumeta japonica</name>
    <dbReference type="NCBI Taxonomy" id="151549"/>
    <lineage>
        <taxon>Eukaryota</taxon>
        <taxon>Metazoa</taxon>
        <taxon>Ecdysozoa</taxon>
        <taxon>Arthropoda</taxon>
        <taxon>Hexapoda</taxon>
        <taxon>Insecta</taxon>
        <taxon>Pterygota</taxon>
        <taxon>Neoptera</taxon>
        <taxon>Endopterygota</taxon>
        <taxon>Lepidoptera</taxon>
        <taxon>Glossata</taxon>
        <taxon>Ditrysia</taxon>
        <taxon>Tineoidea</taxon>
        <taxon>Psychidae</taxon>
        <taxon>Oiketicinae</taxon>
        <taxon>Eumeta</taxon>
    </lineage>
</organism>